<keyword evidence="2" id="KW-1185">Reference proteome</keyword>
<reference evidence="1" key="1">
    <citation type="submission" date="2022-08" db="EMBL/GenBank/DDBJ databases">
        <authorList>
            <person name="Gutierrez-Valencia J."/>
        </authorList>
    </citation>
    <scope>NUCLEOTIDE SEQUENCE</scope>
</reference>
<dbReference type="EMBL" id="CAMGYJ010000002">
    <property type="protein sequence ID" value="CAI0380791.1"/>
    <property type="molecule type" value="Genomic_DNA"/>
</dbReference>
<organism evidence="1 2">
    <name type="scientific">Linum tenue</name>
    <dbReference type="NCBI Taxonomy" id="586396"/>
    <lineage>
        <taxon>Eukaryota</taxon>
        <taxon>Viridiplantae</taxon>
        <taxon>Streptophyta</taxon>
        <taxon>Embryophyta</taxon>
        <taxon>Tracheophyta</taxon>
        <taxon>Spermatophyta</taxon>
        <taxon>Magnoliopsida</taxon>
        <taxon>eudicotyledons</taxon>
        <taxon>Gunneridae</taxon>
        <taxon>Pentapetalae</taxon>
        <taxon>rosids</taxon>
        <taxon>fabids</taxon>
        <taxon>Malpighiales</taxon>
        <taxon>Linaceae</taxon>
        <taxon>Linum</taxon>
    </lineage>
</organism>
<feature type="non-terminal residue" evidence="1">
    <location>
        <position position="1"/>
    </location>
</feature>
<protein>
    <submittedName>
        <fullName evidence="1">Uncharacterized protein</fullName>
    </submittedName>
</protein>
<dbReference type="Proteomes" id="UP001154282">
    <property type="component" value="Unassembled WGS sequence"/>
</dbReference>
<name>A0AAV0H689_9ROSI</name>
<proteinExistence type="predicted"/>
<evidence type="ECO:0000313" key="1">
    <source>
        <dbReference type="EMBL" id="CAI0380791.1"/>
    </source>
</evidence>
<dbReference type="AlphaFoldDB" id="A0AAV0H689"/>
<feature type="non-terminal residue" evidence="1">
    <location>
        <position position="117"/>
    </location>
</feature>
<accession>A0AAV0H689</accession>
<comment type="caution">
    <text evidence="1">The sequence shown here is derived from an EMBL/GenBank/DDBJ whole genome shotgun (WGS) entry which is preliminary data.</text>
</comment>
<evidence type="ECO:0000313" key="2">
    <source>
        <dbReference type="Proteomes" id="UP001154282"/>
    </source>
</evidence>
<gene>
    <name evidence="1" type="ORF">LITE_LOCUS2830</name>
</gene>
<sequence>SIPYSRSLLVAVLVVGAAASPLLLHIIPFPRRLHRCTQTARQSPRPLSSATPWMDGRKLSRNGKARCDVAGRFSSWSIYLVAGPLIGGGVICGDQLRSRCSGRGFGVFFLLGFSAWA</sequence>